<dbReference type="InterPro" id="IPR036236">
    <property type="entry name" value="Znf_C2H2_sf"/>
</dbReference>
<keyword evidence="4" id="KW-0479">Metal-binding</keyword>
<dbReference type="GO" id="GO:0003677">
    <property type="term" value="F:DNA binding"/>
    <property type="evidence" value="ECO:0007669"/>
    <property type="project" value="UniProtKB-KW"/>
</dbReference>
<dbReference type="PROSITE" id="PS50157">
    <property type="entry name" value="ZINC_FINGER_C2H2_2"/>
    <property type="match status" value="4"/>
</dbReference>
<dbReference type="PROSITE" id="PS00028">
    <property type="entry name" value="ZINC_FINGER_C2H2_1"/>
    <property type="match status" value="5"/>
</dbReference>
<organism evidence="15 16">
    <name type="scientific">Acipenser ruthenus</name>
    <name type="common">Sterlet sturgeon</name>
    <dbReference type="NCBI Taxonomy" id="7906"/>
    <lineage>
        <taxon>Eukaryota</taxon>
        <taxon>Metazoa</taxon>
        <taxon>Chordata</taxon>
        <taxon>Craniata</taxon>
        <taxon>Vertebrata</taxon>
        <taxon>Euteleostomi</taxon>
        <taxon>Actinopterygii</taxon>
        <taxon>Chondrostei</taxon>
        <taxon>Acipenseriformes</taxon>
        <taxon>Acipenseridae</taxon>
        <taxon>Acipenser</taxon>
    </lineage>
</organism>
<dbReference type="Gene3D" id="3.30.160.60">
    <property type="entry name" value="Classic Zinc Finger"/>
    <property type="match status" value="2"/>
</dbReference>
<reference evidence="15 16" key="1">
    <citation type="submission" date="2019-01" db="EMBL/GenBank/DDBJ databases">
        <title>Draft Genome and Complete Hox-Cluster Characterization of the Sterlet Sturgeon (Acipenser ruthenus).</title>
        <authorList>
            <person name="Wei Q."/>
        </authorList>
    </citation>
    <scope>NUCLEOTIDE SEQUENCE [LARGE SCALE GENOMIC DNA]</scope>
    <source>
        <strain evidence="15">WHYD16114868_AA</strain>
        <tissue evidence="15">Blood</tissue>
    </source>
</reference>
<dbReference type="Proteomes" id="UP000289886">
    <property type="component" value="Unassembled WGS sequence"/>
</dbReference>
<evidence type="ECO:0000256" key="6">
    <source>
        <dbReference type="ARBA" id="ARBA00022771"/>
    </source>
</evidence>
<dbReference type="GO" id="GO:0000981">
    <property type="term" value="F:DNA-binding transcription factor activity, RNA polymerase II-specific"/>
    <property type="evidence" value="ECO:0007669"/>
    <property type="project" value="TreeGrafter"/>
</dbReference>
<keyword evidence="3" id="KW-0597">Phosphoprotein</keyword>
<evidence type="ECO:0000256" key="13">
    <source>
        <dbReference type="SAM" id="MobiDB-lite"/>
    </source>
</evidence>
<feature type="region of interest" description="Disordered" evidence="13">
    <location>
        <begin position="1229"/>
        <end position="1255"/>
    </location>
</feature>
<gene>
    <name evidence="15" type="ORF">EOD39_7596</name>
</gene>
<feature type="region of interest" description="Disordered" evidence="13">
    <location>
        <begin position="1"/>
        <end position="25"/>
    </location>
</feature>
<dbReference type="PANTHER" id="PTHR15507">
    <property type="entry name" value="ZINC FINGER PROTEIN RLF"/>
    <property type="match status" value="1"/>
</dbReference>
<feature type="region of interest" description="Disordered" evidence="13">
    <location>
        <begin position="670"/>
        <end position="700"/>
    </location>
</feature>
<feature type="compositionally biased region" description="Basic and acidic residues" evidence="13">
    <location>
        <begin position="9"/>
        <end position="25"/>
    </location>
</feature>
<feature type="domain" description="C2H2-type" evidence="14">
    <location>
        <begin position="1086"/>
        <end position="1116"/>
    </location>
</feature>
<evidence type="ECO:0000256" key="9">
    <source>
        <dbReference type="ARBA" id="ARBA00023125"/>
    </source>
</evidence>
<keyword evidence="8" id="KW-0805">Transcription regulation</keyword>
<feature type="compositionally biased region" description="Basic residues" evidence="13">
    <location>
        <begin position="1239"/>
        <end position="1250"/>
    </location>
</feature>
<sequence>MAEEESDHESERLREELESSLEHGVRDENGLPSKYYCFKFCQVVEEYAGRWQECYTTLERYKNVYLKLVKQIIKEGGPWENPVLKAVLKETPQPQETVDMYLNSEIPAFFEIRVRYLLACERIQEAVALSKCCIPHPEVGTNLYFHQAYLTCLFKASLRDHLHKEMARIDSKDAVEIICNAEREEKDEVLLGLCRAFLIQQLETGNMYYIWDLIFIWSKLQLRANSSKQDFLEECQQLLLSATNVKMIFPFMKAIETELGDEGLQVCVQLCACTLNMDHHDDPNTKSLVYKIIAYLLPNDLEVCRACALAVFFLERSVEAYITVYNLYTFPDQEYHVDNNLVKNQVRFELLQILKKGLYFDPEFWNLIMLKKKCMSLMGDKALLFAFNETVEEDELPLADPNVLYPRVSPPHRVKEDKLLKHCVKKADQKSSRRWARRLDLPAEDNVRKVQKKSRKRRLKETDKKSLRRSLRQLDIIQEGQAKQHDKKTQKHTANQRIKKSQKHPVRLHLMTAVEPVQKMEKSAKHPVGQPDKAQESVKHLENKSPQHHVKQMHTPEVSINQLNTKSPKHQDVTPGDSMKQSDKSAQGPVEQPGQKAPENHVKQLLKIAEHPVQELDGAPEVLVKELDEKTVEDPIKQLDKMPDDSEKPTNVAPELAVIEPNAKLEGPVIESARNPEGPVLELNTKLEPLRTREGSVTKSDTKPELFLMETKRAQEGFVLNLNVKPESSLLEQDKLQEYAVAKQKTSEECTLTESIRSQECTIEEPDRFRECAVAELDRLQECTLPEPDRLQECAMAELDRSQEYSVVEPDRSQECSVEEPDKLQECAVAELDRSQKCSIEEPDKSKKYTVEEPERSQESAVIIPDKTADDLVKQEETLCAEQPALRLRNRQKAIKNAQKDKSHLDSPKTDHSVPKTLCILCNREFLGGHIIRHALIHVRKGTYSCAMCGRKFKQRVCLQKHLKDHMKKIKLKHSTDGQLPNACTHVENGTSEDFEHTFSELVLPKNEHKNHRQSVAAVENYIDKQNNIVSKNPDSSPNSCLSSPPLNSNNKNTEDAKSNEDLCLVKRANGSVIKQKKSRQEKRKFSCPAQGCSKSYNERWIVIKHARKAHPEDLKVQEHIMKLHKGKCRYCQREFMDSNHFLDHLNRHTDSKKYFCLHLNCSERFKTAGELLAHIKSHAVLQAQCTVDGCCEIFSDLSSLHDHECRHYSDKTVKGASEETLPPVLETVSETTSEPSSHVRKSSLVKNKTKPVEDPTWKVRKESAKTYLQCTIMKPSTNLNEKVLPVASSVDQTDILEDRCSASVSREQLLNGHSKEEKTSIQDQTGSKVDAVEKKPDQPESKVEVEQKEPDHPETQMNVTQMNVTQKTPEHQSPHVDSAPKDTSPISKAQSRKEKTCGEKTTLYGCVSNRPFVRPPPSAYLDEQYISMPKRRKTLSPKAESKATRPEMVVSKSVQRHRCSKCFTIFSDLETLKSHLAQNKCQTLFGFDSDEESK</sequence>
<dbReference type="Pfam" id="PF25420">
    <property type="entry name" value="zf-C2H2_ZN292"/>
    <property type="match status" value="1"/>
</dbReference>
<dbReference type="InterPro" id="IPR052251">
    <property type="entry name" value="GH-ZnFinger_Regulators"/>
</dbReference>
<feature type="compositionally biased region" description="Basic and acidic residues" evidence="13">
    <location>
        <begin position="688"/>
        <end position="700"/>
    </location>
</feature>
<dbReference type="InterPro" id="IPR057986">
    <property type="entry name" value="TPR_Rlf/292/654"/>
</dbReference>
<keyword evidence="16" id="KW-1185">Reference proteome</keyword>
<dbReference type="GO" id="GO:0005634">
    <property type="term" value="C:nucleus"/>
    <property type="evidence" value="ECO:0007669"/>
    <property type="project" value="UniProtKB-SubCell"/>
</dbReference>
<feature type="region of interest" description="Disordered" evidence="13">
    <location>
        <begin position="1028"/>
        <end position="1057"/>
    </location>
</feature>
<evidence type="ECO:0000256" key="2">
    <source>
        <dbReference type="ARBA" id="ARBA00006991"/>
    </source>
</evidence>
<evidence type="ECO:0000313" key="15">
    <source>
        <dbReference type="EMBL" id="RXN01194.1"/>
    </source>
</evidence>
<feature type="domain" description="C2H2-type" evidence="14">
    <location>
        <begin position="1127"/>
        <end position="1154"/>
    </location>
</feature>
<dbReference type="Pfam" id="PF00096">
    <property type="entry name" value="zf-C2H2"/>
    <property type="match status" value="1"/>
</dbReference>
<feature type="domain" description="C2H2-type" evidence="14">
    <location>
        <begin position="1155"/>
        <end position="1184"/>
    </location>
</feature>
<feature type="compositionally biased region" description="Low complexity" evidence="13">
    <location>
        <begin position="1033"/>
        <end position="1052"/>
    </location>
</feature>
<dbReference type="EMBL" id="SCEB01000071">
    <property type="protein sequence ID" value="RXN01194.1"/>
    <property type="molecule type" value="Genomic_DNA"/>
</dbReference>
<dbReference type="GO" id="GO:0008270">
    <property type="term" value="F:zinc ion binding"/>
    <property type="evidence" value="ECO:0007669"/>
    <property type="project" value="UniProtKB-KW"/>
</dbReference>
<feature type="region of interest" description="Disordered" evidence="13">
    <location>
        <begin position="446"/>
        <end position="596"/>
    </location>
</feature>
<keyword evidence="7" id="KW-0862">Zinc</keyword>
<feature type="compositionally biased region" description="Basic residues" evidence="13">
    <location>
        <begin position="497"/>
        <end position="507"/>
    </location>
</feature>
<feature type="compositionally biased region" description="Basic residues" evidence="13">
    <location>
        <begin position="449"/>
        <end position="459"/>
    </location>
</feature>
<dbReference type="SMART" id="SM00355">
    <property type="entry name" value="ZnF_C2H2"/>
    <property type="match status" value="7"/>
</dbReference>
<evidence type="ECO:0000256" key="3">
    <source>
        <dbReference type="ARBA" id="ARBA00022553"/>
    </source>
</evidence>
<feature type="compositionally biased region" description="Basic and acidic residues" evidence="13">
    <location>
        <begin position="533"/>
        <end position="545"/>
    </location>
</feature>
<evidence type="ECO:0000256" key="12">
    <source>
        <dbReference type="PROSITE-ProRule" id="PRU00042"/>
    </source>
</evidence>
<keyword evidence="9" id="KW-0238">DNA-binding</keyword>
<name>A0A662YZB0_ACIRT</name>
<comment type="caution">
    <text evidence="15">The sequence shown here is derived from an EMBL/GenBank/DDBJ whole genome shotgun (WGS) entry which is preliminary data.</text>
</comment>
<feature type="compositionally biased region" description="Basic and acidic residues" evidence="13">
    <location>
        <begin position="1369"/>
        <end position="1381"/>
    </location>
</feature>
<keyword evidence="6 12" id="KW-0863">Zinc-finger</keyword>
<evidence type="ECO:0000259" key="14">
    <source>
        <dbReference type="PROSITE" id="PS50157"/>
    </source>
</evidence>
<accession>A0A662YZB0</accession>
<evidence type="ECO:0000256" key="7">
    <source>
        <dbReference type="ARBA" id="ARBA00022833"/>
    </source>
</evidence>
<protein>
    <submittedName>
        <fullName evidence="15">Zinc finger protein 654</fullName>
    </submittedName>
</protein>
<dbReference type="InterPro" id="IPR013087">
    <property type="entry name" value="Znf_C2H2_type"/>
</dbReference>
<keyword evidence="11" id="KW-0539">Nucleus</keyword>
<proteinExistence type="inferred from homology"/>
<feature type="compositionally biased region" description="Polar residues" evidence="13">
    <location>
        <begin position="1356"/>
        <end position="1368"/>
    </location>
</feature>
<evidence type="ECO:0000256" key="11">
    <source>
        <dbReference type="ARBA" id="ARBA00023242"/>
    </source>
</evidence>
<dbReference type="Pfam" id="PF25580">
    <property type="entry name" value="TPR_Rlf"/>
    <property type="match status" value="1"/>
</dbReference>
<feature type="region of interest" description="Disordered" evidence="13">
    <location>
        <begin position="1307"/>
        <end position="1395"/>
    </location>
</feature>
<keyword evidence="5" id="KW-0677">Repeat</keyword>
<evidence type="ECO:0000256" key="5">
    <source>
        <dbReference type="ARBA" id="ARBA00022737"/>
    </source>
</evidence>
<keyword evidence="10" id="KW-0804">Transcription</keyword>
<comment type="similarity">
    <text evidence="2">Belongs to the krueppel C2H2-type zinc-finger protein family.</text>
</comment>
<feature type="domain" description="C2H2-type" evidence="14">
    <location>
        <begin position="944"/>
        <end position="971"/>
    </location>
</feature>
<dbReference type="SUPFAM" id="SSF57667">
    <property type="entry name" value="beta-beta-alpha zinc fingers"/>
    <property type="match status" value="2"/>
</dbReference>
<evidence type="ECO:0000256" key="8">
    <source>
        <dbReference type="ARBA" id="ARBA00023015"/>
    </source>
</evidence>
<evidence type="ECO:0000256" key="1">
    <source>
        <dbReference type="ARBA" id="ARBA00004123"/>
    </source>
</evidence>
<evidence type="ECO:0000313" key="16">
    <source>
        <dbReference type="Proteomes" id="UP000289886"/>
    </source>
</evidence>
<evidence type="ECO:0000256" key="10">
    <source>
        <dbReference type="ARBA" id="ARBA00023163"/>
    </source>
</evidence>
<comment type="subcellular location">
    <subcellularLocation>
        <location evidence="1">Nucleus</location>
    </subcellularLocation>
</comment>
<dbReference type="PANTHER" id="PTHR15507:SF16">
    <property type="entry name" value="ZINC FINGER PROTEIN 654"/>
    <property type="match status" value="1"/>
</dbReference>
<feature type="compositionally biased region" description="Basic and acidic residues" evidence="13">
    <location>
        <begin position="1331"/>
        <end position="1355"/>
    </location>
</feature>
<evidence type="ECO:0000256" key="4">
    <source>
        <dbReference type="ARBA" id="ARBA00022723"/>
    </source>
</evidence>